<gene>
    <name evidence="3" type="ORF">BCR38DRAFT_406234</name>
</gene>
<dbReference type="RefSeq" id="XP_040718580.1">
    <property type="nucleotide sequence ID" value="XM_040858027.1"/>
</dbReference>
<dbReference type="OrthoDB" id="4743684at2759"/>
<dbReference type="InParanoid" id="A0A1Y2E9P8"/>
<evidence type="ECO:0000256" key="2">
    <source>
        <dbReference type="SAM" id="Phobius"/>
    </source>
</evidence>
<protein>
    <submittedName>
        <fullName evidence="3">Uncharacterized protein</fullName>
    </submittedName>
</protein>
<feature type="compositionally biased region" description="Low complexity" evidence="1">
    <location>
        <begin position="395"/>
        <end position="408"/>
    </location>
</feature>
<dbReference type="EMBL" id="MCFJ01000003">
    <property type="protein sequence ID" value="ORY68293.1"/>
    <property type="molecule type" value="Genomic_DNA"/>
</dbReference>
<evidence type="ECO:0000313" key="4">
    <source>
        <dbReference type="Proteomes" id="UP000193689"/>
    </source>
</evidence>
<keyword evidence="2" id="KW-0472">Membrane</keyword>
<reference evidence="3 4" key="1">
    <citation type="submission" date="2016-07" db="EMBL/GenBank/DDBJ databases">
        <title>Pervasive Adenine N6-methylation of Active Genes in Fungi.</title>
        <authorList>
            <consortium name="DOE Joint Genome Institute"/>
            <person name="Mondo S.J."/>
            <person name="Dannebaum R.O."/>
            <person name="Kuo R.C."/>
            <person name="Labutti K."/>
            <person name="Haridas S."/>
            <person name="Kuo A."/>
            <person name="Salamov A."/>
            <person name="Ahrendt S.R."/>
            <person name="Lipzen A."/>
            <person name="Sullivan W."/>
            <person name="Andreopoulos W.B."/>
            <person name="Clum A."/>
            <person name="Lindquist E."/>
            <person name="Daum C."/>
            <person name="Ramamoorthy G.K."/>
            <person name="Gryganskyi A."/>
            <person name="Culley D."/>
            <person name="Magnuson J.K."/>
            <person name="James T.Y."/>
            <person name="O'Malley M.A."/>
            <person name="Stajich J.E."/>
            <person name="Spatafora J.W."/>
            <person name="Visel A."/>
            <person name="Grigoriev I.V."/>
        </authorList>
    </citation>
    <scope>NUCLEOTIDE SEQUENCE [LARGE SCALE GENOMIC DNA]</scope>
    <source>
        <strain evidence="3 4">CBS 129021</strain>
    </source>
</reference>
<evidence type="ECO:0000313" key="3">
    <source>
        <dbReference type="EMBL" id="ORY68293.1"/>
    </source>
</evidence>
<feature type="transmembrane region" description="Helical" evidence="2">
    <location>
        <begin position="241"/>
        <end position="264"/>
    </location>
</feature>
<keyword evidence="2" id="KW-1133">Transmembrane helix</keyword>
<name>A0A1Y2E9P8_9PEZI</name>
<keyword evidence="4" id="KW-1185">Reference proteome</keyword>
<feature type="region of interest" description="Disordered" evidence="1">
    <location>
        <begin position="341"/>
        <end position="408"/>
    </location>
</feature>
<organism evidence="3 4">
    <name type="scientific">Pseudomassariella vexata</name>
    <dbReference type="NCBI Taxonomy" id="1141098"/>
    <lineage>
        <taxon>Eukaryota</taxon>
        <taxon>Fungi</taxon>
        <taxon>Dikarya</taxon>
        <taxon>Ascomycota</taxon>
        <taxon>Pezizomycotina</taxon>
        <taxon>Sordariomycetes</taxon>
        <taxon>Xylariomycetidae</taxon>
        <taxon>Amphisphaeriales</taxon>
        <taxon>Pseudomassariaceae</taxon>
        <taxon>Pseudomassariella</taxon>
    </lineage>
</organism>
<comment type="caution">
    <text evidence="3">The sequence shown here is derived from an EMBL/GenBank/DDBJ whole genome shotgun (WGS) entry which is preliminary data.</text>
</comment>
<accession>A0A1Y2E9P8</accession>
<dbReference type="GeneID" id="63774239"/>
<proteinExistence type="predicted"/>
<dbReference type="Proteomes" id="UP000193689">
    <property type="component" value="Unassembled WGS sequence"/>
</dbReference>
<keyword evidence="2" id="KW-0812">Transmembrane</keyword>
<sequence>MTTSNFHTPPIITSTIGGFPNLDRQPPLLTLFTPPGDCAHQWYYDPEIEGTVWSDSRHHSAWNICQPYSVNAYYTPGICPSGQEFKRVINFVFPQGDVTDTFYEGYCCTSDFSMVEFTKGYPICVSTFKAGLTARLTATETVSGYARESSTVLESVVTAVGAYVVIVWHQNDTTQFPESLQPTLRVAMGLAPFLSSSTTSTISQVTTSTPIFTPTHATTTFAAAGAAEMSHSSRPGVSPGVIAGICIGTVAVLVLLATLGFFALRRRWKTPESTMEPDLNSNTTGSRLSWIKWWKKGTKNAKTPPNIPEMEASHSTYKHFSGGAWRGELQGAVHARNLSEGSQHVGGTWRNELPGHGGHSRNLSEGSQHVGGMWRNELPVYAGGSHGHSHSRNPSDGSQGGSYYSGSTASSPWIVEMEGSVPVRGEAIPEVGEDGVVGQEVWSHPRS</sequence>
<evidence type="ECO:0000256" key="1">
    <source>
        <dbReference type="SAM" id="MobiDB-lite"/>
    </source>
</evidence>
<dbReference type="AlphaFoldDB" id="A0A1Y2E9P8"/>
<dbReference type="CDD" id="cd12087">
    <property type="entry name" value="TM_EGFR-like"/>
    <property type="match status" value="1"/>
</dbReference>
<dbReference type="STRING" id="1141098.A0A1Y2E9P8"/>